<keyword evidence="1" id="KW-0378">Hydrolase</keyword>
<dbReference type="SUPFAM" id="SSF51338">
    <property type="entry name" value="Composite domain of metallo-dependent hydrolases"/>
    <property type="match status" value="1"/>
</dbReference>
<feature type="non-terminal residue" evidence="3">
    <location>
        <position position="248"/>
    </location>
</feature>
<dbReference type="EMBL" id="BARV01033237">
    <property type="protein sequence ID" value="GAI43059.1"/>
    <property type="molecule type" value="Genomic_DNA"/>
</dbReference>
<name>X1QIH4_9ZZZZ</name>
<evidence type="ECO:0000256" key="1">
    <source>
        <dbReference type="ARBA" id="ARBA00022801"/>
    </source>
</evidence>
<dbReference type="Gene3D" id="3.20.20.140">
    <property type="entry name" value="Metal-dependent hydrolases"/>
    <property type="match status" value="1"/>
</dbReference>
<evidence type="ECO:0000313" key="3">
    <source>
        <dbReference type="EMBL" id="GAI43059.1"/>
    </source>
</evidence>
<organism evidence="3">
    <name type="scientific">marine sediment metagenome</name>
    <dbReference type="NCBI Taxonomy" id="412755"/>
    <lineage>
        <taxon>unclassified sequences</taxon>
        <taxon>metagenomes</taxon>
        <taxon>ecological metagenomes</taxon>
    </lineage>
</organism>
<evidence type="ECO:0000259" key="2">
    <source>
        <dbReference type="Pfam" id="PF01979"/>
    </source>
</evidence>
<comment type="caution">
    <text evidence="3">The sequence shown here is derived from an EMBL/GenBank/DDBJ whole genome shotgun (WGS) entry which is preliminary data.</text>
</comment>
<dbReference type="Pfam" id="PF01979">
    <property type="entry name" value="Amidohydro_1"/>
    <property type="match status" value="1"/>
</dbReference>
<feature type="domain" description="Amidohydrolase-related" evidence="2">
    <location>
        <begin position="45"/>
        <end position="236"/>
    </location>
</feature>
<accession>X1QIH4</accession>
<dbReference type="AlphaFoldDB" id="X1QIH4"/>
<dbReference type="InterPro" id="IPR050287">
    <property type="entry name" value="MTA/SAH_deaminase"/>
</dbReference>
<dbReference type="PANTHER" id="PTHR43794:SF11">
    <property type="entry name" value="AMIDOHYDROLASE-RELATED DOMAIN-CONTAINING PROTEIN"/>
    <property type="match status" value="1"/>
</dbReference>
<dbReference type="GO" id="GO:0016810">
    <property type="term" value="F:hydrolase activity, acting on carbon-nitrogen (but not peptide) bonds"/>
    <property type="evidence" value="ECO:0007669"/>
    <property type="project" value="InterPro"/>
</dbReference>
<dbReference type="InterPro" id="IPR006680">
    <property type="entry name" value="Amidohydro-rel"/>
</dbReference>
<dbReference type="PANTHER" id="PTHR43794">
    <property type="entry name" value="AMINOHYDROLASE SSNA-RELATED"/>
    <property type="match status" value="1"/>
</dbReference>
<dbReference type="SUPFAM" id="SSF51556">
    <property type="entry name" value="Metallo-dependent hydrolases"/>
    <property type="match status" value="1"/>
</dbReference>
<dbReference type="Gene3D" id="2.30.40.10">
    <property type="entry name" value="Urease, subunit C, domain 1"/>
    <property type="match status" value="1"/>
</dbReference>
<sequence length="248" mass="28458">RMDEKSIKHNAAVHILDDKIVEIDDYSMLKKKYPKAIVKGDGKQLVMPGLIDGHSHGEGLTTFQRGVSYDFLENYLMDWPKGIVLEPELNAIMVAIRHLQNGCTTLHHNNSGNELDPEFVGKLLSGYKKVGIRVAYSSGVRDLNILTYDDVEFYKILPTELQKLIKPIIFNNKIAFTEEYFKHFEYLYDKYNDDNRKIIFGPLWVQGSSNEFLQKVKSKADKLGKIPIHIHTLQTPIQKAFGLEKYGK</sequence>
<dbReference type="InterPro" id="IPR032466">
    <property type="entry name" value="Metal_Hydrolase"/>
</dbReference>
<reference evidence="3" key="1">
    <citation type="journal article" date="2014" name="Front. Microbiol.">
        <title>High frequency of phylogenetically diverse reductive dehalogenase-homologous genes in deep subseafloor sedimentary metagenomes.</title>
        <authorList>
            <person name="Kawai M."/>
            <person name="Futagami T."/>
            <person name="Toyoda A."/>
            <person name="Takaki Y."/>
            <person name="Nishi S."/>
            <person name="Hori S."/>
            <person name="Arai W."/>
            <person name="Tsubouchi T."/>
            <person name="Morono Y."/>
            <person name="Uchiyama I."/>
            <person name="Ito T."/>
            <person name="Fujiyama A."/>
            <person name="Inagaki F."/>
            <person name="Takami H."/>
        </authorList>
    </citation>
    <scope>NUCLEOTIDE SEQUENCE</scope>
    <source>
        <strain evidence="3">Expedition CK06-06</strain>
    </source>
</reference>
<dbReference type="InterPro" id="IPR011059">
    <property type="entry name" value="Metal-dep_hydrolase_composite"/>
</dbReference>
<feature type="non-terminal residue" evidence="3">
    <location>
        <position position="1"/>
    </location>
</feature>
<protein>
    <recommendedName>
        <fullName evidence="2">Amidohydrolase-related domain-containing protein</fullName>
    </recommendedName>
</protein>
<proteinExistence type="predicted"/>
<gene>
    <name evidence="3" type="ORF">S06H3_52278</name>
</gene>